<comment type="caution">
    <text evidence="2">The sequence shown here is derived from an EMBL/GenBank/DDBJ whole genome shotgun (WGS) entry which is preliminary data.</text>
</comment>
<gene>
    <name evidence="2" type="ORF">S01H1_11395</name>
</gene>
<dbReference type="EMBL" id="BARS01005808">
    <property type="protein sequence ID" value="GAF79011.1"/>
    <property type="molecule type" value="Genomic_DNA"/>
</dbReference>
<dbReference type="Pfam" id="PF08423">
    <property type="entry name" value="Rad51"/>
    <property type="match status" value="1"/>
</dbReference>
<feature type="non-terminal residue" evidence="2">
    <location>
        <position position="1"/>
    </location>
</feature>
<evidence type="ECO:0000313" key="2">
    <source>
        <dbReference type="EMBL" id="GAF79011.1"/>
    </source>
</evidence>
<sequence length="40" mass="4464">FLRKGRNNLRIAKLVVSPFLPEGETPLRITGRGVEGDEDI</sequence>
<dbReference type="AlphaFoldDB" id="X0SV64"/>
<dbReference type="InterPro" id="IPR013632">
    <property type="entry name" value="Rad51_C"/>
</dbReference>
<protein>
    <recommendedName>
        <fullName evidence="1">Rad51-like C-terminal domain-containing protein</fullName>
    </recommendedName>
</protein>
<reference evidence="2" key="1">
    <citation type="journal article" date="2014" name="Front. Microbiol.">
        <title>High frequency of phylogenetically diverse reductive dehalogenase-homologous genes in deep subseafloor sedimentary metagenomes.</title>
        <authorList>
            <person name="Kawai M."/>
            <person name="Futagami T."/>
            <person name="Toyoda A."/>
            <person name="Takaki Y."/>
            <person name="Nishi S."/>
            <person name="Hori S."/>
            <person name="Arai W."/>
            <person name="Tsubouchi T."/>
            <person name="Morono Y."/>
            <person name="Uchiyama I."/>
            <person name="Ito T."/>
            <person name="Fujiyama A."/>
            <person name="Inagaki F."/>
            <person name="Takami H."/>
        </authorList>
    </citation>
    <scope>NUCLEOTIDE SEQUENCE</scope>
    <source>
        <strain evidence="2">Expedition CK06-06</strain>
    </source>
</reference>
<name>X0SV64_9ZZZZ</name>
<organism evidence="2">
    <name type="scientific">marine sediment metagenome</name>
    <dbReference type="NCBI Taxonomy" id="412755"/>
    <lineage>
        <taxon>unclassified sequences</taxon>
        <taxon>metagenomes</taxon>
        <taxon>ecological metagenomes</taxon>
    </lineage>
</organism>
<accession>X0SV64</accession>
<evidence type="ECO:0000259" key="1">
    <source>
        <dbReference type="Pfam" id="PF08423"/>
    </source>
</evidence>
<feature type="domain" description="Rad51-like C-terminal" evidence="1">
    <location>
        <begin position="2"/>
        <end position="35"/>
    </location>
</feature>
<proteinExistence type="predicted"/>